<reference evidence="2 3" key="1">
    <citation type="journal article" date="2020" name="Harmful Algae">
        <title>Molecular and morphological characterization of a novel dihydroanatoxin-a producing Microcoleus species (cyanobacteria) from the Russian River, California, USA.</title>
        <authorList>
            <person name="Conklin K.Y."/>
            <person name="Stancheva R."/>
            <person name="Otten T.G."/>
            <person name="Fadness R."/>
            <person name="Boyer G.L."/>
            <person name="Read B."/>
            <person name="Zhang X."/>
            <person name="Sheath R.G."/>
        </authorList>
    </citation>
    <scope>NUCLEOTIDE SEQUENCE [LARGE SCALE GENOMIC DNA]</scope>
    <source>
        <strain evidence="2 3">PTRS2</strain>
    </source>
</reference>
<evidence type="ECO:0000313" key="3">
    <source>
        <dbReference type="Proteomes" id="UP001384579"/>
    </source>
</evidence>
<organism evidence="2 3">
    <name type="scientific">Microcoleus anatoxicus PTRS2</name>
    <dbReference type="NCBI Taxonomy" id="2705321"/>
    <lineage>
        <taxon>Bacteria</taxon>
        <taxon>Bacillati</taxon>
        <taxon>Cyanobacteriota</taxon>
        <taxon>Cyanophyceae</taxon>
        <taxon>Oscillatoriophycideae</taxon>
        <taxon>Oscillatoriales</taxon>
        <taxon>Microcoleaceae</taxon>
        <taxon>Microcoleus</taxon>
        <taxon>Microcoleus anatoxicus</taxon>
    </lineage>
</organism>
<accession>A0ABU8YVS3</accession>
<feature type="non-terminal residue" evidence="2">
    <location>
        <position position="76"/>
    </location>
</feature>
<evidence type="ECO:0000256" key="1">
    <source>
        <dbReference type="SAM" id="MobiDB-lite"/>
    </source>
</evidence>
<dbReference type="RefSeq" id="WP_340542042.1">
    <property type="nucleotide sequence ID" value="NZ_JBBLXS010000567.1"/>
</dbReference>
<gene>
    <name evidence="2" type="ORF">WMG39_26100</name>
</gene>
<feature type="compositionally biased region" description="Basic and acidic residues" evidence="1">
    <location>
        <begin position="38"/>
        <end position="60"/>
    </location>
</feature>
<comment type="caution">
    <text evidence="2">The sequence shown here is derived from an EMBL/GenBank/DDBJ whole genome shotgun (WGS) entry which is preliminary data.</text>
</comment>
<dbReference type="EMBL" id="JBBLXS010000567">
    <property type="protein sequence ID" value="MEK0188288.1"/>
    <property type="molecule type" value="Genomic_DNA"/>
</dbReference>
<feature type="region of interest" description="Disordered" evidence="1">
    <location>
        <begin position="1"/>
        <end position="76"/>
    </location>
</feature>
<dbReference type="Proteomes" id="UP001384579">
    <property type="component" value="Unassembled WGS sequence"/>
</dbReference>
<name>A0ABU8YVS3_9CYAN</name>
<evidence type="ECO:0000313" key="2">
    <source>
        <dbReference type="EMBL" id="MEK0188288.1"/>
    </source>
</evidence>
<protein>
    <submittedName>
        <fullName evidence="2">Uncharacterized protein</fullName>
    </submittedName>
</protein>
<sequence>MNKRNVYTSSGSSWSWTRSGTVWDDGRNDWSESGSKSSWKDGKYLPGESESKKGGFDPKKTGAQVNDVPSFGEAPR</sequence>
<proteinExistence type="predicted"/>
<feature type="compositionally biased region" description="Low complexity" evidence="1">
    <location>
        <begin position="8"/>
        <end position="21"/>
    </location>
</feature>
<keyword evidence="3" id="KW-1185">Reference proteome</keyword>